<reference evidence="1" key="2">
    <citation type="journal article" date="2015" name="Data Brief">
        <title>Shoot transcriptome of the giant reed, Arundo donax.</title>
        <authorList>
            <person name="Barrero R.A."/>
            <person name="Guerrero F.D."/>
            <person name="Moolhuijzen P."/>
            <person name="Goolsby J.A."/>
            <person name="Tidwell J."/>
            <person name="Bellgard S.E."/>
            <person name="Bellgard M.I."/>
        </authorList>
    </citation>
    <scope>NUCLEOTIDE SEQUENCE</scope>
    <source>
        <tissue evidence="1">Shoot tissue taken approximately 20 cm above the soil surface</tissue>
    </source>
</reference>
<evidence type="ECO:0000313" key="1">
    <source>
        <dbReference type="EMBL" id="JAD24303.1"/>
    </source>
</evidence>
<name>A0A0A8YF68_ARUDO</name>
<accession>A0A0A8YF68</accession>
<proteinExistence type="predicted"/>
<reference evidence="1" key="1">
    <citation type="submission" date="2014-09" db="EMBL/GenBank/DDBJ databases">
        <authorList>
            <person name="Magalhaes I.L.F."/>
            <person name="Oliveira U."/>
            <person name="Santos F.R."/>
            <person name="Vidigal T.H.D.A."/>
            <person name="Brescovit A.D."/>
            <person name="Santos A.J."/>
        </authorList>
    </citation>
    <scope>NUCLEOTIDE SEQUENCE</scope>
    <source>
        <tissue evidence="1">Shoot tissue taken approximately 20 cm above the soil surface</tissue>
    </source>
</reference>
<sequence length="65" mass="7107">MPRSHDAVRNCNSSTTTSVNVFTATLASPTTNMMLGIDMFYDVLGITMFPDKVSLGGCDFDIREL</sequence>
<dbReference type="EMBL" id="GBRH01273592">
    <property type="protein sequence ID" value="JAD24303.1"/>
    <property type="molecule type" value="Transcribed_RNA"/>
</dbReference>
<protein>
    <submittedName>
        <fullName evidence="1">Uncharacterized protein</fullName>
    </submittedName>
</protein>
<organism evidence="1">
    <name type="scientific">Arundo donax</name>
    <name type="common">Giant reed</name>
    <name type="synonym">Donax arundinaceus</name>
    <dbReference type="NCBI Taxonomy" id="35708"/>
    <lineage>
        <taxon>Eukaryota</taxon>
        <taxon>Viridiplantae</taxon>
        <taxon>Streptophyta</taxon>
        <taxon>Embryophyta</taxon>
        <taxon>Tracheophyta</taxon>
        <taxon>Spermatophyta</taxon>
        <taxon>Magnoliopsida</taxon>
        <taxon>Liliopsida</taxon>
        <taxon>Poales</taxon>
        <taxon>Poaceae</taxon>
        <taxon>PACMAD clade</taxon>
        <taxon>Arundinoideae</taxon>
        <taxon>Arundineae</taxon>
        <taxon>Arundo</taxon>
    </lineage>
</organism>
<dbReference type="AlphaFoldDB" id="A0A0A8YF68"/>